<organism evidence="2 3">
    <name type="scientific">Bradyrhizobium icense</name>
    <dbReference type="NCBI Taxonomy" id="1274631"/>
    <lineage>
        <taxon>Bacteria</taxon>
        <taxon>Pseudomonadati</taxon>
        <taxon>Pseudomonadota</taxon>
        <taxon>Alphaproteobacteria</taxon>
        <taxon>Hyphomicrobiales</taxon>
        <taxon>Nitrobacteraceae</taxon>
        <taxon>Bradyrhizobium</taxon>
    </lineage>
</organism>
<name>A0A1B1UHN2_9BRAD</name>
<keyword evidence="3" id="KW-1185">Reference proteome</keyword>
<dbReference type="STRING" id="1274631.LMTR13_20840"/>
<feature type="compositionally biased region" description="Low complexity" evidence="1">
    <location>
        <begin position="17"/>
        <end position="29"/>
    </location>
</feature>
<evidence type="ECO:0000313" key="3">
    <source>
        <dbReference type="Proteomes" id="UP000092839"/>
    </source>
</evidence>
<gene>
    <name evidence="2" type="ORF">LMTR13_20840</name>
</gene>
<accession>A0A1B1UHN2</accession>
<feature type="compositionally biased region" description="Polar residues" evidence="1">
    <location>
        <begin position="350"/>
        <end position="363"/>
    </location>
</feature>
<reference evidence="2 3" key="1">
    <citation type="submission" date="2016-07" db="EMBL/GenBank/DDBJ databases">
        <title>Complete genome sequence of Bradyrhizobium icense LMTR 13T, a potential inoculant strain isolated from lima bean (Phaseolus lunatus) in Peru.</title>
        <authorList>
            <person name="Ormeno-Orrillo E."/>
            <person name="Duran D."/>
            <person name="Rogel M.A."/>
            <person name="Rey L."/>
            <person name="Imperial J."/>
            <person name="Ruiz-Argueso T."/>
            <person name="Martinez-Romero E."/>
        </authorList>
    </citation>
    <scope>NUCLEOTIDE SEQUENCE [LARGE SCALE GENOMIC DNA]</scope>
    <source>
        <strain evidence="2 3">LMTR 13</strain>
    </source>
</reference>
<evidence type="ECO:0000256" key="1">
    <source>
        <dbReference type="SAM" id="MobiDB-lite"/>
    </source>
</evidence>
<protein>
    <submittedName>
        <fullName evidence="2">Uncharacterized protein</fullName>
    </submittedName>
</protein>
<feature type="region of interest" description="Disordered" evidence="1">
    <location>
        <begin position="337"/>
        <end position="392"/>
    </location>
</feature>
<sequence length="392" mass="42409">MSEAEASRDDAGRFTKGAANLTGEAAANASMGYTTREDPVEKGPEDAKELAASIAELRGEPEVPEAAEEPVEQDPDAPKEALTQRQLVDELADRRLMHEIDVERRGHEEVAAWADSLREHILGTEKPAAIEPVEPAAKEAEAAPTEPTSGLDPKLEEALKHPQVREAVEAELKTASQSREAYTAGLENARVYALASLGEVVPHLAGLPPLQFEQGLAVLSQIDPPAFQSAMNILGRVHAITQAQQQHQQQRSYAEHQDLRTFKAAEDAKLAESLGAERGLVQQYQSKVEPYLKSLGMRPDEMQALANDRTVNSALGQRVLLDAMRYREIMNAPKSFPARDIPSVQRPGVSASSAERQASSLNAKTARARANIDSGRGGAKDLGSLIASMRRA</sequence>
<feature type="compositionally biased region" description="Acidic residues" evidence="1">
    <location>
        <begin position="62"/>
        <end position="75"/>
    </location>
</feature>
<evidence type="ECO:0000313" key="2">
    <source>
        <dbReference type="EMBL" id="ANW02250.1"/>
    </source>
</evidence>
<dbReference type="KEGG" id="bic:LMTR13_20840"/>
<dbReference type="EMBL" id="CP016428">
    <property type="protein sequence ID" value="ANW02250.1"/>
    <property type="molecule type" value="Genomic_DNA"/>
</dbReference>
<dbReference type="RefSeq" id="WP_065729460.1">
    <property type="nucleotide sequence ID" value="NZ_CP016428.1"/>
</dbReference>
<dbReference type="AlphaFoldDB" id="A0A1B1UHN2"/>
<feature type="region of interest" description="Disordered" evidence="1">
    <location>
        <begin position="1"/>
        <end position="81"/>
    </location>
</feature>
<feature type="compositionally biased region" description="Basic and acidic residues" evidence="1">
    <location>
        <begin position="35"/>
        <end position="49"/>
    </location>
</feature>
<proteinExistence type="predicted"/>
<feature type="compositionally biased region" description="Basic and acidic residues" evidence="1">
    <location>
        <begin position="1"/>
        <end position="13"/>
    </location>
</feature>
<dbReference type="Proteomes" id="UP000092839">
    <property type="component" value="Chromosome"/>
</dbReference>